<dbReference type="STRING" id="797114.C475_20013"/>
<name>M0CFD6_9EURY</name>
<dbReference type="eggNOG" id="arCOG03730">
    <property type="taxonomic scope" value="Archaea"/>
</dbReference>
<evidence type="ECO:0000313" key="1">
    <source>
        <dbReference type="EMBL" id="ELZ20584.1"/>
    </source>
</evidence>
<sequence>MEQFDEWESSPFRDGYRGLHDLADSGFSGIVEAGIAKLCMLNGTAVGILEGDIGDFEGCLLYTHQRCV</sequence>
<dbReference type="AlphaFoldDB" id="M0CFD6"/>
<comment type="caution">
    <text evidence="1">The sequence shown here is derived from an EMBL/GenBank/DDBJ whole genome shotgun (WGS) entry which is preliminary data.</text>
</comment>
<keyword evidence="2" id="KW-1185">Reference proteome</keyword>
<proteinExistence type="predicted"/>
<dbReference type="EMBL" id="AOIU01000045">
    <property type="protein sequence ID" value="ELZ20584.1"/>
    <property type="molecule type" value="Genomic_DNA"/>
</dbReference>
<protein>
    <submittedName>
        <fullName evidence="1">Uncharacterized protein</fullName>
    </submittedName>
</protein>
<dbReference type="Proteomes" id="UP000011626">
    <property type="component" value="Unassembled WGS sequence"/>
</dbReference>
<organism evidence="1 2">
    <name type="scientific">Halosimplex carlsbadense 2-9-1</name>
    <dbReference type="NCBI Taxonomy" id="797114"/>
    <lineage>
        <taxon>Archaea</taxon>
        <taxon>Methanobacteriati</taxon>
        <taxon>Methanobacteriota</taxon>
        <taxon>Stenosarchaea group</taxon>
        <taxon>Halobacteria</taxon>
        <taxon>Halobacteriales</taxon>
        <taxon>Haloarculaceae</taxon>
        <taxon>Halosimplex</taxon>
    </lineage>
</organism>
<accession>M0CFD6</accession>
<evidence type="ECO:0000313" key="2">
    <source>
        <dbReference type="Proteomes" id="UP000011626"/>
    </source>
</evidence>
<gene>
    <name evidence="1" type="ORF">C475_20013</name>
</gene>
<reference evidence="1 2" key="1">
    <citation type="journal article" date="2014" name="PLoS Genet.">
        <title>Phylogenetically driven sequencing of extremely halophilic archaea reveals strategies for static and dynamic osmo-response.</title>
        <authorList>
            <person name="Becker E.A."/>
            <person name="Seitzer P.M."/>
            <person name="Tritt A."/>
            <person name="Larsen D."/>
            <person name="Krusor M."/>
            <person name="Yao A.I."/>
            <person name="Wu D."/>
            <person name="Madern D."/>
            <person name="Eisen J.A."/>
            <person name="Darling A.E."/>
            <person name="Facciotti M.T."/>
        </authorList>
    </citation>
    <scope>NUCLEOTIDE SEQUENCE [LARGE SCALE GENOMIC DNA]</scope>
    <source>
        <strain evidence="1 2">2-9-1</strain>
    </source>
</reference>